<keyword evidence="2" id="KW-0472">Membrane</keyword>
<feature type="transmembrane region" description="Helical" evidence="2">
    <location>
        <begin position="116"/>
        <end position="138"/>
    </location>
</feature>
<protein>
    <submittedName>
        <fullName evidence="3">Uncharacterized protein</fullName>
    </submittedName>
</protein>
<evidence type="ECO:0000313" key="3">
    <source>
        <dbReference type="EMBL" id="KAF5668131.1"/>
    </source>
</evidence>
<keyword evidence="4" id="KW-1185">Reference proteome</keyword>
<feature type="transmembrane region" description="Helical" evidence="2">
    <location>
        <begin position="37"/>
        <end position="64"/>
    </location>
</feature>
<proteinExistence type="predicted"/>
<dbReference type="Proteomes" id="UP000567885">
    <property type="component" value="Unassembled WGS sequence"/>
</dbReference>
<keyword evidence="2" id="KW-0812">Transmembrane</keyword>
<feature type="region of interest" description="Disordered" evidence="1">
    <location>
        <begin position="183"/>
        <end position="202"/>
    </location>
</feature>
<name>A0A8H5WQ60_FUSHE</name>
<reference evidence="3 4" key="1">
    <citation type="submission" date="2020-05" db="EMBL/GenBank/DDBJ databases">
        <title>Identification and distribution of gene clusters putatively required for synthesis of sphingolipid metabolism inhibitors in phylogenetically diverse species of the filamentous fungus Fusarium.</title>
        <authorList>
            <person name="Kim H.-S."/>
            <person name="Busman M."/>
            <person name="Brown D.W."/>
            <person name="Divon H."/>
            <person name="Uhlig S."/>
            <person name="Proctor R.H."/>
        </authorList>
    </citation>
    <scope>NUCLEOTIDE SEQUENCE [LARGE SCALE GENOMIC DNA]</scope>
    <source>
        <strain evidence="3 4">NRRL 20693</strain>
    </source>
</reference>
<sequence length="202" mass="22194">MSSPSSFTTLVSQTTTIIQATSTPTPNKPVNSDSDKIAIIGLTIGLVVLFILFIVPCCCFQWLAHWQEKRMKAKEATKKLASRTAGAARSERLAEELATMSSSHIFPRLSTTDTHVIVAIFSAIAFMLFLGVVLYFTWRSPRPQTPSVHSRDSHDSAIDEEEAERFYAFRIVQPSFTNALGQNIHPSANRSGPGQQLGVPIS</sequence>
<dbReference type="OrthoDB" id="5101068at2759"/>
<evidence type="ECO:0000256" key="2">
    <source>
        <dbReference type="SAM" id="Phobius"/>
    </source>
</evidence>
<dbReference type="EMBL" id="JAAGWQ010000095">
    <property type="protein sequence ID" value="KAF5668131.1"/>
    <property type="molecule type" value="Genomic_DNA"/>
</dbReference>
<comment type="caution">
    <text evidence="3">The sequence shown here is derived from an EMBL/GenBank/DDBJ whole genome shotgun (WGS) entry which is preliminary data.</text>
</comment>
<gene>
    <name evidence="3" type="ORF">FHETE_5397</name>
</gene>
<accession>A0A8H5WQ60</accession>
<evidence type="ECO:0000256" key="1">
    <source>
        <dbReference type="SAM" id="MobiDB-lite"/>
    </source>
</evidence>
<dbReference type="AlphaFoldDB" id="A0A8H5WQ60"/>
<keyword evidence="2" id="KW-1133">Transmembrane helix</keyword>
<organism evidence="3 4">
    <name type="scientific">Fusarium heterosporum</name>
    <dbReference type="NCBI Taxonomy" id="42747"/>
    <lineage>
        <taxon>Eukaryota</taxon>
        <taxon>Fungi</taxon>
        <taxon>Dikarya</taxon>
        <taxon>Ascomycota</taxon>
        <taxon>Pezizomycotina</taxon>
        <taxon>Sordariomycetes</taxon>
        <taxon>Hypocreomycetidae</taxon>
        <taxon>Hypocreales</taxon>
        <taxon>Nectriaceae</taxon>
        <taxon>Fusarium</taxon>
        <taxon>Fusarium heterosporum species complex</taxon>
    </lineage>
</organism>
<feature type="compositionally biased region" description="Polar residues" evidence="1">
    <location>
        <begin position="183"/>
        <end position="194"/>
    </location>
</feature>
<evidence type="ECO:0000313" key="4">
    <source>
        <dbReference type="Proteomes" id="UP000567885"/>
    </source>
</evidence>